<dbReference type="InterPro" id="IPR043136">
    <property type="entry name" value="B30.2/SPRY_sf"/>
</dbReference>
<dbReference type="InterPro" id="IPR003877">
    <property type="entry name" value="SPRY_dom"/>
</dbReference>
<keyword evidence="2 4" id="KW-0863">Zinc-finger</keyword>
<feature type="domain" description="B box-type" evidence="6">
    <location>
        <begin position="1"/>
        <end position="29"/>
    </location>
</feature>
<feature type="domain" description="B30.2/SPRY" evidence="7">
    <location>
        <begin position="215"/>
        <end position="406"/>
    </location>
</feature>
<dbReference type="InterPro" id="IPR000315">
    <property type="entry name" value="Znf_B-box"/>
</dbReference>
<sequence length="411" mass="47194">MKIFCHTDQKCICYLCSLGVHRGHATVPISEERTEKQKELKLVCEKIQQKIHYREKDVRMLQQEVEAINQSADTAVRDTDKIFNQLIYFINNMSFNVEQQIKSQQETAINRAKDLLQKVQEEITELKRQDAELKQLSETKDDCQFLQKFPLISGDITAKCPLPTPRHLQEFENVTAAVSELHDKLQSVLCEELPKLSQTVTEVNVLPPKPEPTTREEFLPEAMTRAEFLQHSCEITLDPNTANAHMLLSEGNRKASYTSKKQSYSFHHDRFMNKSQVLSREALTGRHYWEVEWSGSGIIVAVAYKDISRKGDNSEFGSNDKSWAFRCSPKKYKFSHNSVFNPISGPLSSKVGVYLDHRAGILSFYSVSDTMTLIHRVQTTFSQPLHVGLRVKKCSQLLLEPDQSFLRVRII</sequence>
<dbReference type="PROSITE" id="PS50119">
    <property type="entry name" value="ZF_BBOX"/>
    <property type="match status" value="1"/>
</dbReference>
<name>A0A3Q1GS97_9TELE</name>
<evidence type="ECO:0008006" key="10">
    <source>
        <dbReference type="Google" id="ProtNLM"/>
    </source>
</evidence>
<evidence type="ECO:0000256" key="1">
    <source>
        <dbReference type="ARBA" id="ARBA00022723"/>
    </source>
</evidence>
<keyword evidence="1" id="KW-0479">Metal-binding</keyword>
<dbReference type="CDD" id="cd16040">
    <property type="entry name" value="SPRY_PRY_SNTX"/>
    <property type="match status" value="1"/>
</dbReference>
<reference evidence="8" key="2">
    <citation type="submission" date="2025-09" db="UniProtKB">
        <authorList>
            <consortium name="Ensembl"/>
        </authorList>
    </citation>
    <scope>IDENTIFICATION</scope>
</reference>
<evidence type="ECO:0000256" key="2">
    <source>
        <dbReference type="ARBA" id="ARBA00022771"/>
    </source>
</evidence>
<dbReference type="Pfam" id="PF00643">
    <property type="entry name" value="zf-B_box"/>
    <property type="match status" value="1"/>
</dbReference>
<proteinExistence type="predicted"/>
<evidence type="ECO:0000256" key="3">
    <source>
        <dbReference type="ARBA" id="ARBA00022833"/>
    </source>
</evidence>
<dbReference type="AlphaFoldDB" id="A0A3Q1GS97"/>
<evidence type="ECO:0000256" key="4">
    <source>
        <dbReference type="PROSITE-ProRule" id="PRU00024"/>
    </source>
</evidence>
<dbReference type="Proteomes" id="UP000257200">
    <property type="component" value="Unplaced"/>
</dbReference>
<evidence type="ECO:0000256" key="5">
    <source>
        <dbReference type="SAM" id="Coils"/>
    </source>
</evidence>
<dbReference type="PANTHER" id="PTHR25465">
    <property type="entry name" value="B-BOX DOMAIN CONTAINING"/>
    <property type="match status" value="1"/>
</dbReference>
<evidence type="ECO:0000259" key="6">
    <source>
        <dbReference type="PROSITE" id="PS50119"/>
    </source>
</evidence>
<dbReference type="Pfam" id="PF00622">
    <property type="entry name" value="SPRY"/>
    <property type="match status" value="1"/>
</dbReference>
<dbReference type="SMART" id="SM00449">
    <property type="entry name" value="SPRY"/>
    <property type="match status" value="1"/>
</dbReference>
<dbReference type="InterPro" id="IPR058030">
    <property type="entry name" value="TRIM8/14/16/25/29/45/65_CC"/>
</dbReference>
<dbReference type="PROSITE" id="PS50188">
    <property type="entry name" value="B302_SPRY"/>
    <property type="match status" value="1"/>
</dbReference>
<evidence type="ECO:0000313" key="8">
    <source>
        <dbReference type="Ensembl" id="ENSAPOP00000032484.1"/>
    </source>
</evidence>
<dbReference type="Pfam" id="PF25600">
    <property type="entry name" value="TRIM_CC"/>
    <property type="match status" value="1"/>
</dbReference>
<dbReference type="Ensembl" id="ENSAPOT00000026451.1">
    <property type="protein sequence ID" value="ENSAPOP00000032484.1"/>
    <property type="gene ID" value="ENSAPOG00000020428.1"/>
</dbReference>
<dbReference type="PRINTS" id="PR01407">
    <property type="entry name" value="BUTYPHLNCDUF"/>
</dbReference>
<dbReference type="SMART" id="SM00589">
    <property type="entry name" value="PRY"/>
    <property type="match status" value="1"/>
</dbReference>
<dbReference type="InterPro" id="IPR051051">
    <property type="entry name" value="E3_ubiq-ligase_TRIM/RNF"/>
</dbReference>
<keyword evidence="5" id="KW-0175">Coiled coil</keyword>
<organism evidence="8 9">
    <name type="scientific">Acanthochromis polyacanthus</name>
    <name type="common">spiny chromis</name>
    <dbReference type="NCBI Taxonomy" id="80966"/>
    <lineage>
        <taxon>Eukaryota</taxon>
        <taxon>Metazoa</taxon>
        <taxon>Chordata</taxon>
        <taxon>Craniata</taxon>
        <taxon>Vertebrata</taxon>
        <taxon>Euteleostomi</taxon>
        <taxon>Actinopterygii</taxon>
        <taxon>Neopterygii</taxon>
        <taxon>Teleostei</taxon>
        <taxon>Neoteleostei</taxon>
        <taxon>Acanthomorphata</taxon>
        <taxon>Ovalentaria</taxon>
        <taxon>Pomacentridae</taxon>
        <taxon>Acanthochromis</taxon>
    </lineage>
</organism>
<dbReference type="STRING" id="80966.ENSAPOP00000032484"/>
<protein>
    <recommendedName>
        <fullName evidence="10">B30.2/SPRY domain-containing protein</fullName>
    </recommendedName>
</protein>
<dbReference type="SUPFAM" id="SSF49899">
    <property type="entry name" value="Concanavalin A-like lectins/glucanases"/>
    <property type="match status" value="1"/>
</dbReference>
<dbReference type="InterPro" id="IPR013320">
    <property type="entry name" value="ConA-like_dom_sf"/>
</dbReference>
<dbReference type="GeneTree" id="ENSGT01150000286922"/>
<dbReference type="Pfam" id="PF13765">
    <property type="entry name" value="PRY"/>
    <property type="match status" value="1"/>
</dbReference>
<keyword evidence="9" id="KW-1185">Reference proteome</keyword>
<dbReference type="Gene3D" id="2.60.120.920">
    <property type="match status" value="1"/>
</dbReference>
<dbReference type="Gene3D" id="3.30.160.60">
    <property type="entry name" value="Classic Zinc Finger"/>
    <property type="match status" value="1"/>
</dbReference>
<feature type="coiled-coil region" evidence="5">
    <location>
        <begin position="102"/>
        <end position="139"/>
    </location>
</feature>
<dbReference type="GO" id="GO:0005737">
    <property type="term" value="C:cytoplasm"/>
    <property type="evidence" value="ECO:0007669"/>
    <property type="project" value="UniProtKB-ARBA"/>
</dbReference>
<accession>A0A3Q1GS97</accession>
<dbReference type="PANTHER" id="PTHR25465:SF5">
    <property type="entry name" value="E3 UBIQUITIN_ISG15 LIGASE TRIM25-RELATED"/>
    <property type="match status" value="1"/>
</dbReference>
<evidence type="ECO:0000259" key="7">
    <source>
        <dbReference type="PROSITE" id="PS50188"/>
    </source>
</evidence>
<dbReference type="InterPro" id="IPR003879">
    <property type="entry name" value="Butyrophylin_SPRY"/>
</dbReference>
<dbReference type="SUPFAM" id="SSF57845">
    <property type="entry name" value="B-box zinc-binding domain"/>
    <property type="match status" value="1"/>
</dbReference>
<reference evidence="8" key="1">
    <citation type="submission" date="2025-08" db="UniProtKB">
        <authorList>
            <consortium name="Ensembl"/>
        </authorList>
    </citation>
    <scope>IDENTIFICATION</scope>
</reference>
<dbReference type="InterPro" id="IPR006574">
    <property type="entry name" value="PRY"/>
</dbReference>
<evidence type="ECO:0000313" key="9">
    <source>
        <dbReference type="Proteomes" id="UP000257200"/>
    </source>
</evidence>
<dbReference type="InterPro" id="IPR001870">
    <property type="entry name" value="B30.2/SPRY"/>
</dbReference>
<dbReference type="CDD" id="cd19769">
    <property type="entry name" value="Bbox2_TRIM16-like"/>
    <property type="match status" value="1"/>
</dbReference>
<keyword evidence="3" id="KW-0862">Zinc</keyword>
<dbReference type="GO" id="GO:0008270">
    <property type="term" value="F:zinc ion binding"/>
    <property type="evidence" value="ECO:0007669"/>
    <property type="project" value="UniProtKB-KW"/>
</dbReference>
<dbReference type="InParanoid" id="A0A3Q1GS97"/>